<evidence type="ECO:0000256" key="1">
    <source>
        <dbReference type="SAM" id="MobiDB-lite"/>
    </source>
</evidence>
<dbReference type="AlphaFoldDB" id="A0A5C7F5X4"/>
<reference evidence="2 3" key="1">
    <citation type="submission" date="2024-01" db="EMBL/GenBank/DDBJ databases">
        <title>Complete Genome Sequence of Alkalicoccus halolimnae BZ-SZ-XJ29T, a Moderately Halophilic Bacterium Isolated from a Salt Lake.</title>
        <authorList>
            <person name="Zhao B."/>
        </authorList>
    </citation>
    <scope>NUCLEOTIDE SEQUENCE [LARGE SCALE GENOMIC DNA]</scope>
    <source>
        <strain evidence="2 3">BZ-SZ-XJ29</strain>
    </source>
</reference>
<dbReference type="RefSeq" id="WP_147803181.1">
    <property type="nucleotide sequence ID" value="NZ_CP144914.1"/>
</dbReference>
<name>A0A5C7F5X4_9BACI</name>
<evidence type="ECO:0000313" key="2">
    <source>
        <dbReference type="EMBL" id="WWD80902.1"/>
    </source>
</evidence>
<dbReference type="Proteomes" id="UP000321816">
    <property type="component" value="Chromosome"/>
</dbReference>
<proteinExistence type="predicted"/>
<gene>
    <name evidence="2" type="ORF">FTX54_004895</name>
</gene>
<dbReference type="EMBL" id="CP144914">
    <property type="protein sequence ID" value="WWD80902.1"/>
    <property type="molecule type" value="Genomic_DNA"/>
</dbReference>
<evidence type="ECO:0000313" key="3">
    <source>
        <dbReference type="Proteomes" id="UP000321816"/>
    </source>
</evidence>
<dbReference type="OrthoDB" id="2883522at2"/>
<protein>
    <submittedName>
        <fullName evidence="2">Uncharacterized protein</fullName>
    </submittedName>
</protein>
<feature type="compositionally biased region" description="Basic residues" evidence="1">
    <location>
        <begin position="81"/>
        <end position="96"/>
    </location>
</feature>
<dbReference type="KEGG" id="ahal:FTX54_004895"/>
<keyword evidence="3" id="KW-1185">Reference proteome</keyword>
<feature type="region of interest" description="Disordered" evidence="1">
    <location>
        <begin position="70"/>
        <end position="96"/>
    </location>
</feature>
<sequence>MNKQVVAVLQSLKHKDGVLRELELKGFSKEDIEILHKEEEGASEYSGFFKQGDYVVIVDSQKEIGHIPVEEEDTLDEHRTPKGHHHHPHHQMKQGL</sequence>
<organism evidence="2 3">
    <name type="scientific">Alkalicoccus halolimnae</name>
    <dbReference type="NCBI Taxonomy" id="1667239"/>
    <lineage>
        <taxon>Bacteria</taxon>
        <taxon>Bacillati</taxon>
        <taxon>Bacillota</taxon>
        <taxon>Bacilli</taxon>
        <taxon>Bacillales</taxon>
        <taxon>Bacillaceae</taxon>
        <taxon>Alkalicoccus</taxon>
    </lineage>
</organism>
<accession>A0A5C7F5X4</accession>